<evidence type="ECO:0000313" key="5">
    <source>
        <dbReference type="EMBL" id="QKQ28346.1"/>
    </source>
</evidence>
<dbReference type="InterPro" id="IPR001633">
    <property type="entry name" value="EAL_dom"/>
</dbReference>
<dbReference type="InterPro" id="IPR050706">
    <property type="entry name" value="Cyclic-di-GMP_PDE-like"/>
</dbReference>
<proteinExistence type="predicted"/>
<dbReference type="InterPro" id="IPR029787">
    <property type="entry name" value="Nucleotide_cyclase"/>
</dbReference>
<feature type="domain" description="GGDEF" evidence="4">
    <location>
        <begin position="199"/>
        <end position="336"/>
    </location>
</feature>
<keyword evidence="6" id="KW-1185">Reference proteome</keyword>
<dbReference type="InterPro" id="IPR000160">
    <property type="entry name" value="GGDEF_dom"/>
</dbReference>
<organism evidence="5 6">
    <name type="scientific">Candidatus Reidiella endopervernicosa</name>
    <dbReference type="NCBI Taxonomy" id="2738883"/>
    <lineage>
        <taxon>Bacteria</taxon>
        <taxon>Pseudomonadati</taxon>
        <taxon>Pseudomonadota</taxon>
        <taxon>Gammaproteobacteria</taxon>
        <taxon>Candidatus Reidiella</taxon>
    </lineage>
</organism>
<keyword evidence="2" id="KW-1133">Transmembrane helix</keyword>
<sequence length="599" mass="68926">MALSILPGLGYIFLGWMHDVLWPALFWYLLILLLSGWGYGIYREFDLPNMSGPSLDRWYRKISSFFYLFFLLWLTIFLIYIWIDAHQLHYIAIFTEIGASVVAAAILYPDRLLYLPTLLILMTPLVIYFSMLGEWYGYVLSAFSATLTWVLFYTASSSQALLLKSHHQASHDQLTGLYNHYFLINYMQQQMNSLREVGGHSYLLLIDLDHFKTVNDSLGHDVGDQLLEEVSARLNGQLPQGDVIARLGGDEFIIIGEVSHDELQSRQRAIGLAERLLATLKETYVINEHHIYISASIGISLTTSKENDANRFIREADIAMYEAKAGGRDGVILFDEELSHRVESNLEIERLLHFALEKSEFDLHYQPQIDRAQKIIGAECLVRWNNEKLGFVSPAEFIPIAEQTGLIIELGNFILERAFKTLNEWQQQGIELKQFSINISMRQFIHHSFIETVHHLSEQYLNDELRKKLIFEVTESVVAEDLGRIVGIMRQLQALDIRFSMDDFGTGYSSLSYLKQLPIDEIKIDRSFVCELDTDKGDQAMIVTILNIAEIFGPDVVAEGVETAAQFDFLLKHNCEIFQGYYFSRPLPKGEFEQFYRQQ</sequence>
<dbReference type="SUPFAM" id="SSF141868">
    <property type="entry name" value="EAL domain-like"/>
    <property type="match status" value="1"/>
</dbReference>
<dbReference type="CDD" id="cd01948">
    <property type="entry name" value="EAL"/>
    <property type="match status" value="1"/>
</dbReference>
<dbReference type="InterPro" id="IPR043128">
    <property type="entry name" value="Rev_trsase/Diguanyl_cyclase"/>
</dbReference>
<feature type="transmembrane region" description="Helical" evidence="2">
    <location>
        <begin position="62"/>
        <end position="83"/>
    </location>
</feature>
<dbReference type="PANTHER" id="PTHR33121:SF70">
    <property type="entry name" value="SIGNALING PROTEIN YKOW"/>
    <property type="match status" value="1"/>
</dbReference>
<dbReference type="AlphaFoldDB" id="A0A6N0I1E5"/>
<dbReference type="KEGG" id="rev:HUE57_17670"/>
<evidence type="ECO:0000256" key="1">
    <source>
        <dbReference type="ARBA" id="ARBA00001946"/>
    </source>
</evidence>
<dbReference type="PANTHER" id="PTHR33121">
    <property type="entry name" value="CYCLIC DI-GMP PHOSPHODIESTERASE PDEF"/>
    <property type="match status" value="1"/>
</dbReference>
<dbReference type="PROSITE" id="PS50883">
    <property type="entry name" value="EAL"/>
    <property type="match status" value="1"/>
</dbReference>
<dbReference type="Pfam" id="PF00563">
    <property type="entry name" value="EAL"/>
    <property type="match status" value="1"/>
</dbReference>
<evidence type="ECO:0000313" key="6">
    <source>
        <dbReference type="Proteomes" id="UP000509658"/>
    </source>
</evidence>
<evidence type="ECO:0000256" key="2">
    <source>
        <dbReference type="SAM" id="Phobius"/>
    </source>
</evidence>
<feature type="transmembrane region" description="Helical" evidence="2">
    <location>
        <begin position="135"/>
        <end position="155"/>
    </location>
</feature>
<comment type="cofactor">
    <cofactor evidence="1">
        <name>Mg(2+)</name>
        <dbReference type="ChEBI" id="CHEBI:18420"/>
    </cofactor>
</comment>
<accession>A0A6N0I1E5</accession>
<protein>
    <submittedName>
        <fullName evidence="5">EAL domain-containing protein</fullName>
    </submittedName>
</protein>
<dbReference type="InterPro" id="IPR035919">
    <property type="entry name" value="EAL_sf"/>
</dbReference>
<feature type="domain" description="EAL" evidence="3">
    <location>
        <begin position="345"/>
        <end position="599"/>
    </location>
</feature>
<dbReference type="SMART" id="SM00052">
    <property type="entry name" value="EAL"/>
    <property type="match status" value="1"/>
</dbReference>
<dbReference type="Proteomes" id="UP000509658">
    <property type="component" value="Chromosome"/>
</dbReference>
<reference evidence="5 6" key="1">
    <citation type="submission" date="2020-05" db="EMBL/GenBank/DDBJ databases">
        <title>Horizontal transmission and recombination maintain forever young bacterial symbiont genomes.</title>
        <authorList>
            <person name="Russell S.L."/>
            <person name="Pepper-Tunick E."/>
            <person name="Svedberg J."/>
            <person name="Byrne A."/>
            <person name="Ruelas Castillo J."/>
            <person name="Vollmers C."/>
            <person name="Beinart R.A."/>
            <person name="Corbett-Detig R."/>
        </authorList>
    </citation>
    <scope>NUCLEOTIDE SEQUENCE [LARGE SCALE GENOMIC DNA]</scope>
    <source>
        <strain evidence="5">Santa_Monica_outfall</strain>
    </source>
</reference>
<dbReference type="SMART" id="SM00267">
    <property type="entry name" value="GGDEF"/>
    <property type="match status" value="1"/>
</dbReference>
<dbReference type="PROSITE" id="PS50887">
    <property type="entry name" value="GGDEF"/>
    <property type="match status" value="1"/>
</dbReference>
<gene>
    <name evidence="5" type="ORF">HUE57_17670</name>
</gene>
<dbReference type="Gene3D" id="3.30.70.270">
    <property type="match status" value="1"/>
</dbReference>
<dbReference type="CDD" id="cd01949">
    <property type="entry name" value="GGDEF"/>
    <property type="match status" value="1"/>
</dbReference>
<dbReference type="EMBL" id="CP054491">
    <property type="protein sequence ID" value="QKQ28346.1"/>
    <property type="molecule type" value="Genomic_DNA"/>
</dbReference>
<dbReference type="NCBIfam" id="TIGR00254">
    <property type="entry name" value="GGDEF"/>
    <property type="match status" value="1"/>
</dbReference>
<evidence type="ECO:0000259" key="3">
    <source>
        <dbReference type="PROSITE" id="PS50883"/>
    </source>
</evidence>
<dbReference type="Pfam" id="PF00990">
    <property type="entry name" value="GGDEF"/>
    <property type="match status" value="1"/>
</dbReference>
<dbReference type="FunFam" id="3.30.70.270:FF:000001">
    <property type="entry name" value="Diguanylate cyclase domain protein"/>
    <property type="match status" value="1"/>
</dbReference>
<dbReference type="SUPFAM" id="SSF55073">
    <property type="entry name" value="Nucleotide cyclase"/>
    <property type="match status" value="1"/>
</dbReference>
<feature type="transmembrane region" description="Helical" evidence="2">
    <location>
        <begin position="20"/>
        <end position="42"/>
    </location>
</feature>
<name>A0A6N0I1E5_9GAMM</name>
<dbReference type="GO" id="GO:0071111">
    <property type="term" value="F:cyclic-guanylate-specific phosphodiesterase activity"/>
    <property type="evidence" value="ECO:0007669"/>
    <property type="project" value="InterPro"/>
</dbReference>
<keyword evidence="2" id="KW-0812">Transmembrane</keyword>
<evidence type="ECO:0000259" key="4">
    <source>
        <dbReference type="PROSITE" id="PS50887"/>
    </source>
</evidence>
<keyword evidence="2" id="KW-0472">Membrane</keyword>
<dbReference type="Gene3D" id="3.20.20.450">
    <property type="entry name" value="EAL domain"/>
    <property type="match status" value="1"/>
</dbReference>
<feature type="transmembrane region" description="Helical" evidence="2">
    <location>
        <begin position="112"/>
        <end position="129"/>
    </location>
</feature>